<keyword evidence="2" id="KW-0597">Phosphoprotein</keyword>
<accession>A0A160P0D1</accession>
<feature type="domain" description="AMP-dependent synthetase/ligase" evidence="3">
    <location>
        <begin position="8"/>
        <end position="378"/>
    </location>
</feature>
<evidence type="ECO:0000256" key="2">
    <source>
        <dbReference type="ARBA" id="ARBA00022553"/>
    </source>
</evidence>
<dbReference type="Pfam" id="PF00501">
    <property type="entry name" value="AMP-binding"/>
    <property type="match status" value="1"/>
</dbReference>
<dbReference type="InterPro" id="IPR000873">
    <property type="entry name" value="AMP-dep_synth/lig_dom"/>
</dbReference>
<keyword evidence="1" id="KW-0596">Phosphopantetheine</keyword>
<proteinExistence type="predicted"/>
<dbReference type="KEGG" id="slau:SLA_3102"/>
<dbReference type="FunFam" id="3.30.300.30:FF:000010">
    <property type="entry name" value="Enterobactin synthetase component F"/>
    <property type="match status" value="1"/>
</dbReference>
<dbReference type="EMBL" id="AP017424">
    <property type="protein sequence ID" value="BAU84016.1"/>
    <property type="molecule type" value="Genomic_DNA"/>
</dbReference>
<gene>
    <name evidence="5" type="ORF">SLA_3102</name>
</gene>
<dbReference type="Gene3D" id="3.30.300.30">
    <property type="match status" value="1"/>
</dbReference>
<dbReference type="PROSITE" id="PS00455">
    <property type="entry name" value="AMP_BINDING"/>
    <property type="match status" value="1"/>
</dbReference>
<dbReference type="Pfam" id="PF13193">
    <property type="entry name" value="AMP-binding_C"/>
    <property type="match status" value="1"/>
</dbReference>
<dbReference type="PRINTS" id="PR00154">
    <property type="entry name" value="AMPBINDING"/>
</dbReference>
<dbReference type="PANTHER" id="PTHR45527">
    <property type="entry name" value="NONRIBOSOMAL PEPTIDE SYNTHETASE"/>
    <property type="match status" value="1"/>
</dbReference>
<dbReference type="SUPFAM" id="SSF56801">
    <property type="entry name" value="Acetyl-CoA synthetase-like"/>
    <property type="match status" value="1"/>
</dbReference>
<dbReference type="GO" id="GO:0005737">
    <property type="term" value="C:cytoplasm"/>
    <property type="evidence" value="ECO:0007669"/>
    <property type="project" value="TreeGrafter"/>
</dbReference>
<reference evidence="5 6" key="1">
    <citation type="journal article" date="2016" name="Genome Announc.">
        <title>Complete Genome Sequence of Thiostrepton-Producing Streptomyces laurentii ATCC 31255.</title>
        <authorList>
            <person name="Doi K."/>
            <person name="Fujino Y."/>
            <person name="Nagayoshi Y."/>
            <person name="Ohshima T."/>
            <person name="Ogata S."/>
        </authorList>
    </citation>
    <scope>NUCLEOTIDE SEQUENCE [LARGE SCALE GENOMIC DNA]</scope>
    <source>
        <strain evidence="5 6">ATCC 31255</strain>
    </source>
</reference>
<dbReference type="InterPro" id="IPR010071">
    <property type="entry name" value="AA_adenyl_dom"/>
</dbReference>
<evidence type="ECO:0000259" key="3">
    <source>
        <dbReference type="Pfam" id="PF00501"/>
    </source>
</evidence>
<dbReference type="GO" id="GO:0044550">
    <property type="term" value="P:secondary metabolite biosynthetic process"/>
    <property type="evidence" value="ECO:0007669"/>
    <property type="project" value="TreeGrafter"/>
</dbReference>
<dbReference type="InterPro" id="IPR045851">
    <property type="entry name" value="AMP-bd_C_sf"/>
</dbReference>
<dbReference type="InterPro" id="IPR020459">
    <property type="entry name" value="AMP-binding"/>
</dbReference>
<dbReference type="InterPro" id="IPR042099">
    <property type="entry name" value="ANL_N_sf"/>
</dbReference>
<protein>
    <submittedName>
        <fullName evidence="5">Non-ribosomal peptide synthetase</fullName>
    </submittedName>
</protein>
<dbReference type="AlphaFoldDB" id="A0A160P0D1"/>
<evidence type="ECO:0000313" key="6">
    <source>
        <dbReference type="Proteomes" id="UP000217676"/>
    </source>
</evidence>
<keyword evidence="6" id="KW-1185">Reference proteome</keyword>
<dbReference type="CDD" id="cd12117">
    <property type="entry name" value="A_NRPS_Srf_like"/>
    <property type="match status" value="1"/>
</dbReference>
<evidence type="ECO:0000259" key="4">
    <source>
        <dbReference type="Pfam" id="PF13193"/>
    </source>
</evidence>
<name>A0A160P0D1_STRLU</name>
<sequence>MTSVVAAFRRRVAETPDSVAVSAGDDHLAYARLDAWAREVARVLAGTAGVRAGDRVAVCLDRSPGLVAALLGVLTAGAAFVPLSVDDPAARVAEVLGDAGASAVLCGPDDAERFAPYGIPVLQVPARPDGPAAEAPVADGVTADVPVADAPVADVPVADVPLPETAGDDLAYLMYTSGSTGRPKAVMVEHRNITNLVTGPNYVDLGPDDRILQLAPVAFDAATFEIWGALLNGARLVLAPPRQVQAEELGTLLRHGGITVLWLTAALFHRQIEVDVKAFAGLRTVLAGGDVLSVPHLRELQSAVPDCRIVNGYGPTETTTFALCHRVDPHEDLGHSVPIGTPLQNVDVRIVDDTGAPLPDGTPGELWIGGAGVSRGYWRRPDLTEKAFTTSNTPAMTGRYYRSGDLAVRRPDGVVVFLGRNDDQFKLRGFRIEPGELESVLAGHAQVRSAAVGVRESHVGDRRLVAWVVPEGDTLDRRALRSYLRDLVPEHMLPAAFVALDALPVTGNGKTDRKALPTPDWTSRSIYV</sequence>
<dbReference type="GO" id="GO:0043041">
    <property type="term" value="P:amino acid activation for nonribosomal peptide biosynthetic process"/>
    <property type="evidence" value="ECO:0007669"/>
    <property type="project" value="TreeGrafter"/>
</dbReference>
<dbReference type="InterPro" id="IPR020845">
    <property type="entry name" value="AMP-binding_CS"/>
</dbReference>
<evidence type="ECO:0000256" key="1">
    <source>
        <dbReference type="ARBA" id="ARBA00022450"/>
    </source>
</evidence>
<dbReference type="InterPro" id="IPR025110">
    <property type="entry name" value="AMP-bd_C"/>
</dbReference>
<dbReference type="PANTHER" id="PTHR45527:SF1">
    <property type="entry name" value="FATTY ACID SYNTHASE"/>
    <property type="match status" value="1"/>
</dbReference>
<dbReference type="GO" id="GO:0031177">
    <property type="term" value="F:phosphopantetheine binding"/>
    <property type="evidence" value="ECO:0007669"/>
    <property type="project" value="TreeGrafter"/>
</dbReference>
<dbReference type="NCBIfam" id="TIGR01733">
    <property type="entry name" value="AA-adenyl-dom"/>
    <property type="match status" value="1"/>
</dbReference>
<dbReference type="Gene3D" id="3.40.50.12780">
    <property type="entry name" value="N-terminal domain of ligase-like"/>
    <property type="match status" value="1"/>
</dbReference>
<dbReference type="Proteomes" id="UP000217676">
    <property type="component" value="Chromosome"/>
</dbReference>
<evidence type="ECO:0000313" key="5">
    <source>
        <dbReference type="EMBL" id="BAU84016.1"/>
    </source>
</evidence>
<feature type="domain" description="AMP-binding enzyme C-terminal" evidence="4">
    <location>
        <begin position="436"/>
        <end position="510"/>
    </location>
</feature>
<organism evidence="5 6">
    <name type="scientific">Streptomyces laurentii</name>
    <dbReference type="NCBI Taxonomy" id="39478"/>
    <lineage>
        <taxon>Bacteria</taxon>
        <taxon>Bacillati</taxon>
        <taxon>Actinomycetota</taxon>
        <taxon>Actinomycetes</taxon>
        <taxon>Kitasatosporales</taxon>
        <taxon>Streptomycetaceae</taxon>
        <taxon>Streptomyces</taxon>
    </lineage>
</organism>